<dbReference type="EMBL" id="MFFM01000034">
    <property type="protein sequence ID" value="OGF12039.1"/>
    <property type="molecule type" value="Genomic_DNA"/>
</dbReference>
<dbReference type="PANTHER" id="PTHR33169">
    <property type="entry name" value="PADR-FAMILY TRANSCRIPTIONAL REGULATOR"/>
    <property type="match status" value="1"/>
</dbReference>
<protein>
    <recommendedName>
        <fullName evidence="1">Transcription regulator PadR N-terminal domain-containing protein</fullName>
    </recommendedName>
</protein>
<dbReference type="InterPro" id="IPR052509">
    <property type="entry name" value="Metal_resp_DNA-bind_regulator"/>
</dbReference>
<dbReference type="SUPFAM" id="SSF46785">
    <property type="entry name" value="Winged helix' DNA-binding domain"/>
    <property type="match status" value="1"/>
</dbReference>
<dbReference type="AlphaFoldDB" id="A0A1F5RC42"/>
<dbReference type="InterPro" id="IPR005149">
    <property type="entry name" value="Tscrpt_reg_PadR_N"/>
</dbReference>
<evidence type="ECO:0000313" key="3">
    <source>
        <dbReference type="Proteomes" id="UP000177230"/>
    </source>
</evidence>
<dbReference type="Pfam" id="PF03551">
    <property type="entry name" value="PadR"/>
    <property type="match status" value="1"/>
</dbReference>
<dbReference type="PANTHER" id="PTHR33169:SF14">
    <property type="entry name" value="TRANSCRIPTIONAL REGULATOR RV3488"/>
    <property type="match status" value="1"/>
</dbReference>
<dbReference type="Proteomes" id="UP000177230">
    <property type="component" value="Unassembled WGS sequence"/>
</dbReference>
<dbReference type="InterPro" id="IPR036388">
    <property type="entry name" value="WH-like_DNA-bd_sf"/>
</dbReference>
<comment type="caution">
    <text evidence="2">The sequence shown here is derived from an EMBL/GenBank/DDBJ whole genome shotgun (WGS) entry which is preliminary data.</text>
</comment>
<dbReference type="Gene3D" id="1.10.10.10">
    <property type="entry name" value="Winged helix-like DNA-binding domain superfamily/Winged helix DNA-binding domain"/>
    <property type="match status" value="1"/>
</dbReference>
<gene>
    <name evidence="2" type="ORF">A2024_03365</name>
</gene>
<proteinExistence type="predicted"/>
<feature type="domain" description="Transcription regulator PadR N-terminal" evidence="1">
    <location>
        <begin position="32"/>
        <end position="105"/>
    </location>
</feature>
<reference evidence="2 3" key="1">
    <citation type="journal article" date="2016" name="Nat. Commun.">
        <title>Thousands of microbial genomes shed light on interconnected biogeochemical processes in an aquifer system.</title>
        <authorList>
            <person name="Anantharaman K."/>
            <person name="Brown C.T."/>
            <person name="Hug L.A."/>
            <person name="Sharon I."/>
            <person name="Castelle C.J."/>
            <person name="Probst A.J."/>
            <person name="Thomas B.C."/>
            <person name="Singh A."/>
            <person name="Wilkins M.J."/>
            <person name="Karaoz U."/>
            <person name="Brodie E.L."/>
            <person name="Williams K.H."/>
            <person name="Hubbard S.S."/>
            <person name="Banfield J.F."/>
        </authorList>
    </citation>
    <scope>NUCLEOTIDE SEQUENCE [LARGE SCALE GENOMIC DNA]</scope>
</reference>
<dbReference type="InterPro" id="IPR036390">
    <property type="entry name" value="WH_DNA-bd_sf"/>
</dbReference>
<accession>A0A1F5RC42</accession>
<organism evidence="2 3">
    <name type="scientific">Candidatus Edwardsbacteria bacterium GWF2_54_11</name>
    <dbReference type="NCBI Taxonomy" id="1817851"/>
    <lineage>
        <taxon>Bacteria</taxon>
        <taxon>Candidatus Edwardsiibacteriota</taxon>
    </lineage>
</organism>
<evidence type="ECO:0000313" key="2">
    <source>
        <dbReference type="EMBL" id="OGF12039.1"/>
    </source>
</evidence>
<sequence length="128" mass="14618">MSPRSSDTERLHAPVGCDCHSRRIPRFVVPSLLLLLKVKPGYGYELMQRIDEMGLFNGPADPAAVYRTLRKLESNKLVQSAWDTQNKGPARRCYRITAAGQKSLKTWRSLIAERKKSLEQLLRMFDEG</sequence>
<evidence type="ECO:0000259" key="1">
    <source>
        <dbReference type="Pfam" id="PF03551"/>
    </source>
</evidence>
<name>A0A1F5RC42_9BACT</name>